<comment type="caution">
    <text evidence="1">The sequence shown here is derived from an EMBL/GenBank/DDBJ whole genome shotgun (WGS) entry which is preliminary data.</text>
</comment>
<name>A0A3D8WZZ8_PRIMG</name>
<dbReference type="RefSeq" id="WP_116075640.1">
    <property type="nucleotide sequence ID" value="NZ_CP187640.1"/>
</dbReference>
<organism evidence="1 2">
    <name type="scientific">Priestia megaterium</name>
    <name type="common">Bacillus megaterium</name>
    <dbReference type="NCBI Taxonomy" id="1404"/>
    <lineage>
        <taxon>Bacteria</taxon>
        <taxon>Bacillati</taxon>
        <taxon>Bacillota</taxon>
        <taxon>Bacilli</taxon>
        <taxon>Bacillales</taxon>
        <taxon>Bacillaceae</taxon>
        <taxon>Priestia</taxon>
    </lineage>
</organism>
<dbReference type="EMBL" id="PQWM01000016">
    <property type="protein sequence ID" value="RDZ12902.1"/>
    <property type="molecule type" value="Genomic_DNA"/>
</dbReference>
<proteinExistence type="predicted"/>
<dbReference type="AlphaFoldDB" id="A0A3D8WZZ8"/>
<dbReference type="SUPFAM" id="SSF63825">
    <property type="entry name" value="YWTD domain"/>
    <property type="match status" value="1"/>
</dbReference>
<dbReference type="Proteomes" id="UP000256519">
    <property type="component" value="Unassembled WGS sequence"/>
</dbReference>
<gene>
    <name evidence="1" type="ORF">C3744_17085</name>
</gene>
<sequence length="397" mass="42636">MKSIISGVDPSIGSLYDRLQVAQFDNIFNVLPLYGVSALRDVITTSGSGNVTNNGDGYVLTTTALANDSAILDTAERGRFNSGTAFETGVTVQIPSPPTGNQRITWGIFDNNNGLYFGQDTGGIFIAAKRNGNESIKVYQSQWNVDKLDGTGPSKLTLNPSNGYIYQIRFGSNFGIVEYRVVIIDPTTNLEMPIACHRQSTMSQPIVGDSNQPVRVQIQNNSTAQSFTANVRGRYYANLGTVKPSNRITSERRLSVSTNNTTFIPLVSFQRKATFPSGATKSNSINVTVNGFDLIASTDIAWQLRQGSTLTGANWVNPSDTLSNETCCLADTSATAINLSTGVKIMGGLSASGTHTTLTSFPVDIVMTGDTPVTLCVRNITSNTGTVSAVLRVHEEW</sequence>
<evidence type="ECO:0000313" key="1">
    <source>
        <dbReference type="EMBL" id="RDZ12902.1"/>
    </source>
</evidence>
<protein>
    <submittedName>
        <fullName evidence="1">Uncharacterized protein</fullName>
    </submittedName>
</protein>
<evidence type="ECO:0000313" key="2">
    <source>
        <dbReference type="Proteomes" id="UP000256519"/>
    </source>
</evidence>
<accession>A0A3D8WZZ8</accession>
<reference evidence="1 2" key="1">
    <citation type="journal article" date="2018" name="Appl. Environ. Microbiol.">
        <title>Antimicrobial susceptibility testing and tentative epidemiological cut-off values of five Bacillus species relevant for use as animal feed additives or for plant protection.</title>
        <authorList>
            <person name="Agerso Y."/>
            <person name="Stuer-Lauridsen B."/>
            <person name="Bjerre K."/>
            <person name="Jensen M.G."/>
            <person name="Johansen E."/>
            <person name="Bennedsen M."/>
            <person name="Brockmann E."/>
            <person name="Nielsen B."/>
        </authorList>
    </citation>
    <scope>NUCLEOTIDE SEQUENCE [LARGE SCALE GENOMIC DNA]</scope>
    <source>
        <strain evidence="1 2">CHCC20162</strain>
    </source>
</reference>